<dbReference type="Proteomes" id="UP000194464">
    <property type="component" value="Unassembled WGS sequence"/>
</dbReference>
<keyword evidence="3" id="KW-1185">Reference proteome</keyword>
<gene>
    <name evidence="2" type="ORF">SAMN06295909_1855</name>
</gene>
<name>A0ABY1RGD8_9MICO</name>
<feature type="transmembrane region" description="Helical" evidence="1">
    <location>
        <begin position="45"/>
        <end position="64"/>
    </location>
</feature>
<dbReference type="EMBL" id="FXWJ01000002">
    <property type="protein sequence ID" value="SMQ67771.1"/>
    <property type="molecule type" value="Genomic_DNA"/>
</dbReference>
<protein>
    <submittedName>
        <fullName evidence="2">Uncharacterized protein</fullName>
    </submittedName>
</protein>
<evidence type="ECO:0000313" key="3">
    <source>
        <dbReference type="Proteomes" id="UP000194464"/>
    </source>
</evidence>
<evidence type="ECO:0000256" key="1">
    <source>
        <dbReference type="SAM" id="Phobius"/>
    </source>
</evidence>
<evidence type="ECO:0000313" key="2">
    <source>
        <dbReference type="EMBL" id="SMQ67771.1"/>
    </source>
</evidence>
<sequence length="111" mass="12067">MTSTPRTRTEIIELNLKQIQWWWVGLGAVTCLGLGISYALGGSTLGTRVGIIVTIVGLLAEVIAQTENAQTDPNQKWWEILRDTGAAMKLVGLIPLALQLFDLKFEGLMAG</sequence>
<accession>A0ABY1RGD8</accession>
<comment type="caution">
    <text evidence="2">The sequence shown here is derived from an EMBL/GenBank/DDBJ whole genome shotgun (WGS) entry which is preliminary data.</text>
</comment>
<keyword evidence="1" id="KW-0472">Membrane</keyword>
<feature type="transmembrane region" description="Helical" evidence="1">
    <location>
        <begin position="21"/>
        <end position="39"/>
    </location>
</feature>
<dbReference type="RefSeq" id="WP_086473713.1">
    <property type="nucleotide sequence ID" value="NZ_FXWJ01000002.1"/>
</dbReference>
<reference evidence="2 3" key="1">
    <citation type="submission" date="2017-04" db="EMBL/GenBank/DDBJ databases">
        <authorList>
            <person name="Varghese N."/>
            <person name="Submissions S."/>
        </authorList>
    </citation>
    <scope>NUCLEOTIDE SEQUENCE [LARGE SCALE GENOMIC DNA]</scope>
    <source>
        <strain evidence="2 3">VKM Ac-1784</strain>
    </source>
</reference>
<keyword evidence="1" id="KW-0812">Transmembrane</keyword>
<proteinExistence type="predicted"/>
<keyword evidence="1" id="KW-1133">Transmembrane helix</keyword>
<organism evidence="2 3">
    <name type="scientific">Plantibacter elymi</name>
    <name type="common">nom. nud.</name>
    <dbReference type="NCBI Taxonomy" id="199708"/>
    <lineage>
        <taxon>Bacteria</taxon>
        <taxon>Bacillati</taxon>
        <taxon>Actinomycetota</taxon>
        <taxon>Actinomycetes</taxon>
        <taxon>Micrococcales</taxon>
        <taxon>Microbacteriaceae</taxon>
        <taxon>Plantibacter</taxon>
    </lineage>
</organism>